<feature type="region of interest" description="Disordered" evidence="7">
    <location>
        <begin position="1"/>
        <end position="25"/>
    </location>
</feature>
<dbReference type="SUPFAM" id="SSF53383">
    <property type="entry name" value="PLP-dependent transferases"/>
    <property type="match status" value="1"/>
</dbReference>
<feature type="compositionally biased region" description="Polar residues" evidence="7">
    <location>
        <begin position="8"/>
        <end position="20"/>
    </location>
</feature>
<comment type="caution">
    <text evidence="9">The sequence shown here is derived from an EMBL/GenBank/DDBJ whole genome shotgun (WGS) entry which is preliminary data.</text>
</comment>
<evidence type="ECO:0000256" key="7">
    <source>
        <dbReference type="SAM" id="MobiDB-lite"/>
    </source>
</evidence>
<dbReference type="InterPro" id="IPR015422">
    <property type="entry name" value="PyrdxlP-dep_Trfase_small"/>
</dbReference>
<dbReference type="PANTHER" id="PTHR46383">
    <property type="entry name" value="ASPARTATE AMINOTRANSFERASE"/>
    <property type="match status" value="1"/>
</dbReference>
<dbReference type="CDD" id="cd00609">
    <property type="entry name" value="AAT_like"/>
    <property type="match status" value="1"/>
</dbReference>
<dbReference type="RefSeq" id="WP_241512746.1">
    <property type="nucleotide sequence ID" value="NZ_JAFEJT020000003.1"/>
</dbReference>
<comment type="similarity">
    <text evidence="2 6">Belongs to the class-I pyridoxal-phosphate-dependent aminotransferase family.</text>
</comment>
<comment type="cofactor">
    <cofactor evidence="1 6">
        <name>pyridoxal 5'-phosphate</name>
        <dbReference type="ChEBI" id="CHEBI:597326"/>
    </cofactor>
</comment>
<accession>A0ABS9VS26</accession>
<proteinExistence type="inferred from homology"/>
<evidence type="ECO:0000256" key="3">
    <source>
        <dbReference type="ARBA" id="ARBA00022576"/>
    </source>
</evidence>
<feature type="domain" description="Aminotransferase class I/classII large" evidence="8">
    <location>
        <begin position="55"/>
        <end position="403"/>
    </location>
</feature>
<dbReference type="Pfam" id="PF00155">
    <property type="entry name" value="Aminotran_1_2"/>
    <property type="match status" value="1"/>
</dbReference>
<evidence type="ECO:0000256" key="4">
    <source>
        <dbReference type="ARBA" id="ARBA00022679"/>
    </source>
</evidence>
<dbReference type="PANTHER" id="PTHR46383:SF1">
    <property type="entry name" value="ASPARTATE AMINOTRANSFERASE"/>
    <property type="match status" value="1"/>
</dbReference>
<organism evidence="9 10">
    <name type="scientific">Bifidobacterium amazonense</name>
    <dbReference type="NCBI Taxonomy" id="2809027"/>
    <lineage>
        <taxon>Bacteria</taxon>
        <taxon>Bacillati</taxon>
        <taxon>Actinomycetota</taxon>
        <taxon>Actinomycetes</taxon>
        <taxon>Bifidobacteriales</taxon>
        <taxon>Bifidobacteriaceae</taxon>
        <taxon>Bifidobacterium</taxon>
    </lineage>
</organism>
<evidence type="ECO:0000259" key="8">
    <source>
        <dbReference type="Pfam" id="PF00155"/>
    </source>
</evidence>
<dbReference type="InterPro" id="IPR015424">
    <property type="entry name" value="PyrdxlP-dep_Trfase"/>
</dbReference>
<dbReference type="EMBL" id="JAFEJT020000003">
    <property type="protein sequence ID" value="MCH9274902.1"/>
    <property type="molecule type" value="Genomic_DNA"/>
</dbReference>
<sequence length="409" mass="44967">MTDITEAQDPTETTDETPQSLPGRDWADAFNADLRQAKESPIRAFNASISGIPGILKLTLGEPDFATPDHVREAAERSLRDHRTHYAPSPGTPGLREAIAGFLDRRMGLTYEPGQVIVTEGAYEALGSTMRALLDRDSVLLVPSPYFGLYRNLAVANGARFVAIDTSDTGFMLSPERLDEQLARYADRRTVLLINDPCNPTGAAYPAELVRRIAQVVERHRTIVVSDEVYAQLTYGEPHESIARYLPDRTIVIDSTSKTYAMTGWRLGYIAAPEPAVAELAKSHQLAVGSASMFVMDAAEEAYRNGDADIDRMRAAYHARRDLFSGLLAQAGFDYVAPSGAFYLYVRVPDSYHGSSTQYATAMAHEALVACVPGDAFEDSPSRYIRFSYAAGEDQLREAARRIGEWARG</sequence>
<keyword evidence="5" id="KW-0663">Pyridoxal phosphate</keyword>
<dbReference type="InterPro" id="IPR015421">
    <property type="entry name" value="PyrdxlP-dep_Trfase_major"/>
</dbReference>
<dbReference type="Proteomes" id="UP000710815">
    <property type="component" value="Unassembled WGS sequence"/>
</dbReference>
<reference evidence="9 10" key="2">
    <citation type="journal article" date="2021" name="Syst. Appl. Microbiol.">
        <title>Phylogenetic classification of ten novel species belonging to the genus Bifidobacterium comprising B. phasiani sp. nov., B. pongonis sp. nov., B. saguinibicoloris sp. nov., B. colobi sp. nov., B. simiiventris sp. nov., B. santillanense sp. nov., B. miconis sp. nov., B. amazonense sp. nov., B. pluvialisilvae sp. nov., and B. miconisargentati sp. nov.</title>
        <authorList>
            <person name="Lugli G.A."/>
            <person name="Calvete-Torre I."/>
            <person name="Alessandri G."/>
            <person name="Milani C."/>
            <person name="Turroni F."/>
            <person name="Laiolo P."/>
            <person name="Ossiprandi M.C."/>
            <person name="Margolles A."/>
            <person name="Ruiz L."/>
            <person name="Ventura M."/>
        </authorList>
    </citation>
    <scope>NUCLEOTIDE SEQUENCE [LARGE SCALE GENOMIC DNA]</scope>
    <source>
        <strain evidence="9 10">MA1</strain>
    </source>
</reference>
<keyword evidence="4 6" id="KW-0808">Transferase</keyword>
<evidence type="ECO:0000313" key="10">
    <source>
        <dbReference type="Proteomes" id="UP000710815"/>
    </source>
</evidence>
<dbReference type="Gene3D" id="3.90.1150.10">
    <property type="entry name" value="Aspartate Aminotransferase, domain 1"/>
    <property type="match status" value="1"/>
</dbReference>
<dbReference type="InterPro" id="IPR004838">
    <property type="entry name" value="NHTrfase_class1_PyrdxlP-BS"/>
</dbReference>
<evidence type="ECO:0000256" key="6">
    <source>
        <dbReference type="RuleBase" id="RU000481"/>
    </source>
</evidence>
<keyword evidence="3 6" id="KW-0032">Aminotransferase</keyword>
<gene>
    <name evidence="9" type="ORF">JS533_001185</name>
</gene>
<dbReference type="PROSITE" id="PS00105">
    <property type="entry name" value="AA_TRANSFER_CLASS_1"/>
    <property type="match status" value="1"/>
</dbReference>
<protein>
    <recommendedName>
        <fullName evidence="6">Aminotransferase</fullName>
        <ecNumber evidence="6">2.6.1.-</ecNumber>
    </recommendedName>
</protein>
<dbReference type="InterPro" id="IPR050596">
    <property type="entry name" value="AspAT/PAT-like"/>
</dbReference>
<evidence type="ECO:0000256" key="2">
    <source>
        <dbReference type="ARBA" id="ARBA00007441"/>
    </source>
</evidence>
<name>A0ABS9VS26_9BIFI</name>
<evidence type="ECO:0000313" key="9">
    <source>
        <dbReference type="EMBL" id="MCH9274902.1"/>
    </source>
</evidence>
<reference evidence="9 10" key="1">
    <citation type="journal article" date="2021" name="Environ. Microbiol.">
        <title>Genetic insights into the dark matter of the mammalian gut microbiota through targeted genome reconstruction.</title>
        <authorList>
            <person name="Lugli G.A."/>
            <person name="Alessandri G."/>
            <person name="Milani C."/>
            <person name="Viappiani A."/>
            <person name="Fontana F."/>
            <person name="Tarracchini C."/>
            <person name="Mancabelli L."/>
            <person name="Argentini C."/>
            <person name="Ruiz L."/>
            <person name="Margolles A."/>
            <person name="van Sinderen D."/>
            <person name="Turroni F."/>
            <person name="Ventura M."/>
        </authorList>
    </citation>
    <scope>NUCLEOTIDE SEQUENCE [LARGE SCALE GENOMIC DNA]</scope>
    <source>
        <strain evidence="9 10">MA1</strain>
    </source>
</reference>
<dbReference type="InterPro" id="IPR004839">
    <property type="entry name" value="Aminotransferase_I/II_large"/>
</dbReference>
<dbReference type="Gene3D" id="3.40.640.10">
    <property type="entry name" value="Type I PLP-dependent aspartate aminotransferase-like (Major domain)"/>
    <property type="match status" value="1"/>
</dbReference>
<keyword evidence="10" id="KW-1185">Reference proteome</keyword>
<dbReference type="GO" id="GO:0008483">
    <property type="term" value="F:transaminase activity"/>
    <property type="evidence" value="ECO:0007669"/>
    <property type="project" value="UniProtKB-KW"/>
</dbReference>
<evidence type="ECO:0000256" key="1">
    <source>
        <dbReference type="ARBA" id="ARBA00001933"/>
    </source>
</evidence>
<dbReference type="EC" id="2.6.1.-" evidence="6"/>
<evidence type="ECO:0000256" key="5">
    <source>
        <dbReference type="ARBA" id="ARBA00022898"/>
    </source>
</evidence>